<dbReference type="AlphaFoldDB" id="A0A0D2LUC8"/>
<evidence type="ECO:0000256" key="1">
    <source>
        <dbReference type="ARBA" id="ARBA00022741"/>
    </source>
</evidence>
<feature type="region of interest" description="Disordered" evidence="7">
    <location>
        <begin position="1"/>
        <end position="44"/>
    </location>
</feature>
<dbReference type="GO" id="GO:0005524">
    <property type="term" value="F:ATP binding"/>
    <property type="evidence" value="ECO:0007669"/>
    <property type="project" value="UniProtKB-UniRule"/>
</dbReference>
<dbReference type="Proteomes" id="UP000054498">
    <property type="component" value="Unassembled WGS sequence"/>
</dbReference>
<dbReference type="KEGG" id="mng:MNEG_14742"/>
<dbReference type="STRING" id="145388.A0A0D2LUC8"/>
<feature type="compositionally biased region" description="Basic and acidic residues" evidence="7">
    <location>
        <begin position="24"/>
        <end position="44"/>
    </location>
</feature>
<name>A0A0D2LUC8_9CHLO</name>
<dbReference type="GO" id="GO:0016787">
    <property type="term" value="F:hydrolase activity"/>
    <property type="evidence" value="ECO:0007669"/>
    <property type="project" value="UniProtKB-KW"/>
</dbReference>
<dbReference type="OrthoDB" id="10265785at2759"/>
<proteinExistence type="inferred from homology"/>
<dbReference type="GO" id="GO:0003723">
    <property type="term" value="F:RNA binding"/>
    <property type="evidence" value="ECO:0007669"/>
    <property type="project" value="UniProtKB-UniRule"/>
</dbReference>
<keyword evidence="4 6" id="KW-0067">ATP-binding</keyword>
<dbReference type="InterPro" id="IPR027417">
    <property type="entry name" value="P-loop_NTPase"/>
</dbReference>
<organism evidence="10 11">
    <name type="scientific">Monoraphidium neglectum</name>
    <dbReference type="NCBI Taxonomy" id="145388"/>
    <lineage>
        <taxon>Eukaryota</taxon>
        <taxon>Viridiplantae</taxon>
        <taxon>Chlorophyta</taxon>
        <taxon>core chlorophytes</taxon>
        <taxon>Chlorophyceae</taxon>
        <taxon>CS clade</taxon>
        <taxon>Sphaeropleales</taxon>
        <taxon>Selenastraceae</taxon>
        <taxon>Monoraphidium</taxon>
    </lineage>
</organism>
<dbReference type="EC" id="3.6.4.13" evidence="6"/>
<dbReference type="SUPFAM" id="SSF52540">
    <property type="entry name" value="P-loop containing nucleoside triphosphate hydrolases"/>
    <property type="match status" value="1"/>
</dbReference>
<feature type="short sequence motif" description="Q motif" evidence="5">
    <location>
        <begin position="94"/>
        <end position="123"/>
    </location>
</feature>
<evidence type="ECO:0000313" key="11">
    <source>
        <dbReference type="Proteomes" id="UP000054498"/>
    </source>
</evidence>
<feature type="domain" description="DEAD-box RNA helicase Q" evidence="9">
    <location>
        <begin position="94"/>
        <end position="123"/>
    </location>
</feature>
<dbReference type="Gene3D" id="3.40.50.300">
    <property type="entry name" value="P-loop containing nucleotide triphosphate hydrolases"/>
    <property type="match status" value="1"/>
</dbReference>
<evidence type="ECO:0000313" key="10">
    <source>
        <dbReference type="EMBL" id="KIY93221.1"/>
    </source>
</evidence>
<comment type="similarity">
    <text evidence="6">Belongs to the DEAD box helicase family.</text>
</comment>
<accession>A0A0D2LUC8</accession>
<comment type="function">
    <text evidence="6">RNA helicase.</text>
</comment>
<dbReference type="RefSeq" id="XP_013892241.1">
    <property type="nucleotide sequence ID" value="XM_014036787.1"/>
</dbReference>
<protein>
    <recommendedName>
        <fullName evidence="6">ATP-dependent RNA helicase</fullName>
        <ecNumber evidence="6">3.6.4.13</ecNumber>
    </recommendedName>
</protein>
<comment type="catalytic activity">
    <reaction evidence="6">
        <text>ATP + H2O = ADP + phosphate + H(+)</text>
        <dbReference type="Rhea" id="RHEA:13065"/>
        <dbReference type="ChEBI" id="CHEBI:15377"/>
        <dbReference type="ChEBI" id="CHEBI:15378"/>
        <dbReference type="ChEBI" id="CHEBI:30616"/>
        <dbReference type="ChEBI" id="CHEBI:43474"/>
        <dbReference type="ChEBI" id="CHEBI:456216"/>
        <dbReference type="EC" id="3.6.4.13"/>
    </reaction>
</comment>
<sequence length="262" mass="28050">MADGDDEVPAGFGGAAAVAVPPPKEGDDKEEKKGEVADEQADKLAAELEQGAKVDEGENAPDAPDLSLRLSNQLVNPETEIKSITQDAIYSSAQRFEDLPLSPELLQGLYSEMKFDHPSSIQASTLPMILQPDQQGQYRDLIAQAHNGSGKTTCFVLAMLSRVDPALQVPQALCMCPTRELVLQNLHVLRRMAKYTTIKAVSTADEGGGGGGPGGRRVARRAKLTEQVVIGTHGRCKNWVSCNQALRCCRLVLGRGRGMGDG</sequence>
<dbReference type="GO" id="GO:0003724">
    <property type="term" value="F:RNA helicase activity"/>
    <property type="evidence" value="ECO:0007669"/>
    <property type="project" value="UniProtKB-EC"/>
</dbReference>
<keyword evidence="6" id="KW-0694">RNA-binding</keyword>
<feature type="domain" description="Helicase ATP-binding" evidence="8">
    <location>
        <begin position="132"/>
        <end position="252"/>
    </location>
</feature>
<dbReference type="InterPro" id="IPR014001">
    <property type="entry name" value="Helicase_ATP-bd"/>
</dbReference>
<evidence type="ECO:0000259" key="8">
    <source>
        <dbReference type="PROSITE" id="PS51192"/>
    </source>
</evidence>
<evidence type="ECO:0000259" key="9">
    <source>
        <dbReference type="PROSITE" id="PS51195"/>
    </source>
</evidence>
<keyword evidence="1 6" id="KW-0547">Nucleotide-binding</keyword>
<dbReference type="Pfam" id="PF00270">
    <property type="entry name" value="DEAD"/>
    <property type="match status" value="1"/>
</dbReference>
<evidence type="ECO:0000256" key="3">
    <source>
        <dbReference type="ARBA" id="ARBA00022806"/>
    </source>
</evidence>
<dbReference type="InterPro" id="IPR011545">
    <property type="entry name" value="DEAD/DEAH_box_helicase_dom"/>
</dbReference>
<dbReference type="PROSITE" id="PS51192">
    <property type="entry name" value="HELICASE_ATP_BIND_1"/>
    <property type="match status" value="1"/>
</dbReference>
<dbReference type="InterPro" id="IPR014014">
    <property type="entry name" value="RNA_helicase_DEAD_Q_motif"/>
</dbReference>
<keyword evidence="11" id="KW-1185">Reference proteome</keyword>
<dbReference type="GeneID" id="25732334"/>
<dbReference type="EMBL" id="KK104948">
    <property type="protein sequence ID" value="KIY93221.1"/>
    <property type="molecule type" value="Genomic_DNA"/>
</dbReference>
<dbReference type="PANTHER" id="PTHR24031">
    <property type="entry name" value="RNA HELICASE"/>
    <property type="match status" value="1"/>
</dbReference>
<keyword evidence="3 6" id="KW-0347">Helicase</keyword>
<keyword evidence="2 6" id="KW-0378">Hydrolase</keyword>
<evidence type="ECO:0000256" key="5">
    <source>
        <dbReference type="PROSITE-ProRule" id="PRU00552"/>
    </source>
</evidence>
<comment type="domain">
    <text evidence="6">The Q motif is unique to and characteristic of the DEAD box family of RNA helicases and controls ATP binding and hydrolysis.</text>
</comment>
<evidence type="ECO:0000256" key="6">
    <source>
        <dbReference type="RuleBase" id="RU365068"/>
    </source>
</evidence>
<gene>
    <name evidence="10" type="ORF">MNEG_14742</name>
</gene>
<reference evidence="10 11" key="1">
    <citation type="journal article" date="2013" name="BMC Genomics">
        <title>Reconstruction of the lipid metabolism for the microalga Monoraphidium neglectum from its genome sequence reveals characteristics suitable for biofuel production.</title>
        <authorList>
            <person name="Bogen C."/>
            <person name="Al-Dilaimi A."/>
            <person name="Albersmeier A."/>
            <person name="Wichmann J."/>
            <person name="Grundmann M."/>
            <person name="Rupp O."/>
            <person name="Lauersen K.J."/>
            <person name="Blifernez-Klassen O."/>
            <person name="Kalinowski J."/>
            <person name="Goesmann A."/>
            <person name="Mussgnug J.H."/>
            <person name="Kruse O."/>
        </authorList>
    </citation>
    <scope>NUCLEOTIDE SEQUENCE [LARGE SCALE GENOMIC DNA]</scope>
    <source>
        <strain evidence="10 11">SAG 48.87</strain>
    </source>
</reference>
<dbReference type="PROSITE" id="PS51195">
    <property type="entry name" value="Q_MOTIF"/>
    <property type="match status" value="1"/>
</dbReference>
<evidence type="ECO:0000256" key="7">
    <source>
        <dbReference type="SAM" id="MobiDB-lite"/>
    </source>
</evidence>
<evidence type="ECO:0000256" key="2">
    <source>
        <dbReference type="ARBA" id="ARBA00022801"/>
    </source>
</evidence>
<evidence type="ECO:0000256" key="4">
    <source>
        <dbReference type="ARBA" id="ARBA00022840"/>
    </source>
</evidence>